<feature type="domain" description="ABC3 transporter permease C-terminal" evidence="12">
    <location>
        <begin position="186"/>
        <end position="305"/>
    </location>
</feature>
<dbReference type="Pfam" id="PF18075">
    <property type="entry name" value="FtsX_ECD"/>
    <property type="match status" value="1"/>
</dbReference>
<feature type="transmembrane region" description="Helical" evidence="11">
    <location>
        <begin position="21"/>
        <end position="45"/>
    </location>
</feature>
<evidence type="ECO:0000256" key="9">
    <source>
        <dbReference type="ARBA" id="ARBA00023306"/>
    </source>
</evidence>
<evidence type="ECO:0000313" key="14">
    <source>
        <dbReference type="EMBL" id="PIR85218.1"/>
    </source>
</evidence>
<comment type="caution">
    <text evidence="14">The sequence shown here is derived from an EMBL/GenBank/DDBJ whole genome shotgun (WGS) entry which is preliminary data.</text>
</comment>
<dbReference type="InterPro" id="IPR040690">
    <property type="entry name" value="FtsX_ECD"/>
</dbReference>
<dbReference type="InterPro" id="IPR004513">
    <property type="entry name" value="FtsX"/>
</dbReference>
<evidence type="ECO:0000256" key="5">
    <source>
        <dbReference type="ARBA" id="ARBA00022618"/>
    </source>
</evidence>
<dbReference type="PANTHER" id="PTHR47755:SF1">
    <property type="entry name" value="CELL DIVISION PROTEIN FTSX"/>
    <property type="match status" value="1"/>
</dbReference>
<comment type="subcellular location">
    <subcellularLocation>
        <location evidence="1">Cell membrane</location>
        <topology evidence="1">Multi-pass membrane protein</topology>
    </subcellularLocation>
</comment>
<keyword evidence="9 10" id="KW-0131">Cell cycle</keyword>
<evidence type="ECO:0000259" key="13">
    <source>
        <dbReference type="Pfam" id="PF18075"/>
    </source>
</evidence>
<reference evidence="15" key="1">
    <citation type="submission" date="2017-09" db="EMBL/GenBank/DDBJ databases">
        <title>Depth-based differentiation of microbial function through sediment-hosted aquifers and enrichment of novel symbionts in the deep terrestrial subsurface.</title>
        <authorList>
            <person name="Probst A.J."/>
            <person name="Ladd B."/>
            <person name="Jarett J.K."/>
            <person name="Geller-Mcgrath D.E."/>
            <person name="Sieber C.M.K."/>
            <person name="Emerson J.B."/>
            <person name="Anantharaman K."/>
            <person name="Thomas B.C."/>
            <person name="Malmstrom R."/>
            <person name="Stieglmeier M."/>
            <person name="Klingl A."/>
            <person name="Woyke T."/>
            <person name="Ryan C.M."/>
            <person name="Banfield J.F."/>
        </authorList>
    </citation>
    <scope>NUCLEOTIDE SEQUENCE [LARGE SCALE GENOMIC DNA]</scope>
</reference>
<dbReference type="GO" id="GO:0051301">
    <property type="term" value="P:cell division"/>
    <property type="evidence" value="ECO:0007669"/>
    <property type="project" value="UniProtKB-KW"/>
</dbReference>
<evidence type="ECO:0000313" key="15">
    <source>
        <dbReference type="Proteomes" id="UP000229315"/>
    </source>
</evidence>
<evidence type="ECO:0000256" key="4">
    <source>
        <dbReference type="ARBA" id="ARBA00022475"/>
    </source>
</evidence>
<evidence type="ECO:0000259" key="12">
    <source>
        <dbReference type="Pfam" id="PF02687"/>
    </source>
</evidence>
<evidence type="ECO:0000256" key="7">
    <source>
        <dbReference type="ARBA" id="ARBA00022989"/>
    </source>
</evidence>
<feature type="domain" description="FtsX extracellular" evidence="13">
    <location>
        <begin position="60"/>
        <end position="146"/>
    </location>
</feature>
<dbReference type="Gene3D" id="3.30.70.3040">
    <property type="match status" value="1"/>
</dbReference>
<feature type="transmembrane region" description="Helical" evidence="11">
    <location>
        <begin position="184"/>
        <end position="211"/>
    </location>
</feature>
<evidence type="ECO:0000256" key="6">
    <source>
        <dbReference type="ARBA" id="ARBA00022692"/>
    </source>
</evidence>
<dbReference type="PANTHER" id="PTHR47755">
    <property type="entry name" value="CELL DIVISION PROTEIN FTSX"/>
    <property type="match status" value="1"/>
</dbReference>
<evidence type="ECO:0000256" key="1">
    <source>
        <dbReference type="ARBA" id="ARBA00004651"/>
    </source>
</evidence>
<evidence type="ECO:0000256" key="11">
    <source>
        <dbReference type="SAM" id="Phobius"/>
    </source>
</evidence>
<keyword evidence="6 11" id="KW-0812">Transmembrane</keyword>
<keyword evidence="5 10" id="KW-0132">Cell division</keyword>
<dbReference type="AlphaFoldDB" id="A0A2H0UFM8"/>
<sequence>MTMWVATKRIFRSGLVNFWRNAFVSVASVFVMTMTLLILGSLMFLNGAVNEFVGYVKEKVDINVYFVPDAEESAVVDLTERIRNLPEVAEVTYLSRESVLQQFRERHQDDLLNLQALDELGENPFGATLSIRAKEPSQYEGVAQFLGDYVNDPSGAALIDVVNYSNNRVIIDQLDRIITFVERLGWFVILLFSVASIMITFNTVRLAIYTAREEISVMRLVGASNQYIRGPFIVEGALYGVLSGVITLILLFPITLLLRSGVEVALSVDIFALYMSQFLLFTVVLIGAGAVLGTISTFLAVRKYLSV</sequence>
<dbReference type="InterPro" id="IPR003838">
    <property type="entry name" value="ABC3_permease_C"/>
</dbReference>
<accession>A0A2H0UFM8</accession>
<dbReference type="PIRSF" id="PIRSF003097">
    <property type="entry name" value="FtsX"/>
    <property type="match status" value="1"/>
</dbReference>
<proteinExistence type="inferred from homology"/>
<organism evidence="14 15">
    <name type="scientific">Candidatus Kaiserbacteria bacterium CG10_big_fil_rev_8_21_14_0_10_45_20</name>
    <dbReference type="NCBI Taxonomy" id="1974607"/>
    <lineage>
        <taxon>Bacteria</taxon>
        <taxon>Candidatus Kaiseribacteriota</taxon>
    </lineage>
</organism>
<feature type="transmembrane region" description="Helical" evidence="11">
    <location>
        <begin position="278"/>
        <end position="301"/>
    </location>
</feature>
<dbReference type="EMBL" id="PFBH01000014">
    <property type="protein sequence ID" value="PIR85218.1"/>
    <property type="molecule type" value="Genomic_DNA"/>
</dbReference>
<keyword evidence="7 11" id="KW-1133">Transmembrane helix</keyword>
<feature type="transmembrane region" description="Helical" evidence="11">
    <location>
        <begin position="232"/>
        <end position="258"/>
    </location>
</feature>
<gene>
    <name evidence="14" type="ORF">COU15_02345</name>
</gene>
<dbReference type="Proteomes" id="UP000229315">
    <property type="component" value="Unassembled WGS sequence"/>
</dbReference>
<keyword evidence="8 10" id="KW-0472">Membrane</keyword>
<evidence type="ECO:0000256" key="8">
    <source>
        <dbReference type="ARBA" id="ARBA00023136"/>
    </source>
</evidence>
<evidence type="ECO:0000256" key="2">
    <source>
        <dbReference type="ARBA" id="ARBA00007379"/>
    </source>
</evidence>
<keyword evidence="4 10" id="KW-1003">Cell membrane</keyword>
<name>A0A2H0UFM8_9BACT</name>
<evidence type="ECO:0000256" key="10">
    <source>
        <dbReference type="PIRNR" id="PIRNR003097"/>
    </source>
</evidence>
<comment type="similarity">
    <text evidence="2 10">Belongs to the ABC-4 integral membrane protein family. FtsX subfamily.</text>
</comment>
<dbReference type="GO" id="GO:0005886">
    <property type="term" value="C:plasma membrane"/>
    <property type="evidence" value="ECO:0007669"/>
    <property type="project" value="UniProtKB-SubCell"/>
</dbReference>
<evidence type="ECO:0000256" key="3">
    <source>
        <dbReference type="ARBA" id="ARBA00021907"/>
    </source>
</evidence>
<protein>
    <recommendedName>
        <fullName evidence="3 10">Cell division protein FtsX</fullName>
    </recommendedName>
</protein>
<dbReference type="Pfam" id="PF02687">
    <property type="entry name" value="FtsX"/>
    <property type="match status" value="1"/>
</dbReference>